<dbReference type="EMBL" id="PQ015379">
    <property type="protein sequence ID" value="XDJ15000.1"/>
    <property type="molecule type" value="Genomic_DNA"/>
</dbReference>
<protein>
    <submittedName>
        <fullName evidence="1">Uncharacterized protein</fullName>
    </submittedName>
</protein>
<organism evidence="1">
    <name type="scientific">Pseudomonas phage HRDY3</name>
    <dbReference type="NCBI Taxonomy" id="3236930"/>
    <lineage>
        <taxon>Viruses</taxon>
    </lineage>
</organism>
<reference evidence="1" key="1">
    <citation type="submission" date="2024-07" db="EMBL/GenBank/DDBJ databases">
        <authorList>
            <person name="Bringhurst R.M."/>
            <person name="Homer T.E."/>
        </authorList>
    </citation>
    <scope>NUCLEOTIDE SEQUENCE</scope>
</reference>
<accession>A0AB39CDV4</accession>
<sequence>MSDGSFKYIVFGATNKNGEEFEIPVLFPKYLTHADMCEASKMVMFRDDYSDLTPGPAISAGFCCVGQKGIECFGESESLKKKSRGEQDSKLFAQYNTYGHGRVRK</sequence>
<name>A0AB39CDV4_9VIRU</name>
<evidence type="ECO:0000313" key="1">
    <source>
        <dbReference type="EMBL" id="XDJ15000.1"/>
    </source>
</evidence>
<proteinExistence type="predicted"/>